<dbReference type="InterPro" id="IPR029993">
    <property type="entry name" value="GAUT"/>
</dbReference>
<comment type="pathway">
    <text evidence="1 5">Glycan metabolism; pectin biosynthesis.</text>
</comment>
<dbReference type="CDD" id="cd06429">
    <property type="entry name" value="GT8_like_1"/>
    <property type="match status" value="1"/>
</dbReference>
<protein>
    <recommendedName>
        <fullName evidence="5">Hexosyltransferase</fullName>
        <ecNumber evidence="5">2.4.1.-</ecNumber>
    </recommendedName>
</protein>
<keyword evidence="4" id="KW-0808">Transferase</keyword>
<dbReference type="Pfam" id="PF01501">
    <property type="entry name" value="Glyco_transf_8"/>
    <property type="match status" value="1"/>
</dbReference>
<dbReference type="Gramene" id="rna-AYBTSS11_LOCUS1013">
    <property type="protein sequence ID" value="CAJ1815572.1"/>
    <property type="gene ID" value="gene-AYBTSS11_LOCUS1013"/>
</dbReference>
<gene>
    <name evidence="6" type="ORF">AYBTSS11_LOCUS1013</name>
</gene>
<evidence type="ECO:0000256" key="5">
    <source>
        <dbReference type="RuleBase" id="RU362027"/>
    </source>
</evidence>
<name>A0AA86RMI8_9FABA</name>
<accession>A0AA86RMI8</accession>
<dbReference type="PANTHER" id="PTHR32116:SF108">
    <property type="entry name" value="HEXOSYLTRANSFERASE"/>
    <property type="match status" value="1"/>
</dbReference>
<dbReference type="GO" id="GO:0000139">
    <property type="term" value="C:Golgi membrane"/>
    <property type="evidence" value="ECO:0007669"/>
    <property type="project" value="UniProtKB-SubCell"/>
</dbReference>
<dbReference type="EC" id="2.4.1.-" evidence="5"/>
<keyword evidence="3 5" id="KW-0328">Glycosyltransferase</keyword>
<keyword evidence="7" id="KW-1185">Reference proteome</keyword>
<comment type="subcellular location">
    <subcellularLocation>
        <location evidence="5">Golgi apparatus membrane</location>
        <topology evidence="5">Single-pass type II membrane protein</topology>
    </subcellularLocation>
</comment>
<dbReference type="InterPro" id="IPR029044">
    <property type="entry name" value="Nucleotide-diphossugar_trans"/>
</dbReference>
<dbReference type="InterPro" id="IPR002495">
    <property type="entry name" value="Glyco_trans_8"/>
</dbReference>
<proteinExistence type="inferred from homology"/>
<evidence type="ECO:0000256" key="2">
    <source>
        <dbReference type="ARBA" id="ARBA00006351"/>
    </source>
</evidence>
<organism evidence="6 7">
    <name type="scientific">Sphenostylis stenocarpa</name>
    <dbReference type="NCBI Taxonomy" id="92480"/>
    <lineage>
        <taxon>Eukaryota</taxon>
        <taxon>Viridiplantae</taxon>
        <taxon>Streptophyta</taxon>
        <taxon>Embryophyta</taxon>
        <taxon>Tracheophyta</taxon>
        <taxon>Spermatophyta</taxon>
        <taxon>Magnoliopsida</taxon>
        <taxon>eudicotyledons</taxon>
        <taxon>Gunneridae</taxon>
        <taxon>Pentapetalae</taxon>
        <taxon>rosids</taxon>
        <taxon>fabids</taxon>
        <taxon>Fabales</taxon>
        <taxon>Fabaceae</taxon>
        <taxon>Papilionoideae</taxon>
        <taxon>50 kb inversion clade</taxon>
        <taxon>NPAAA clade</taxon>
        <taxon>indigoferoid/millettioid clade</taxon>
        <taxon>Phaseoleae</taxon>
        <taxon>Sphenostylis</taxon>
    </lineage>
</organism>
<keyword evidence="5" id="KW-0333">Golgi apparatus</keyword>
<evidence type="ECO:0000313" key="7">
    <source>
        <dbReference type="Proteomes" id="UP001189624"/>
    </source>
</evidence>
<reference evidence="6" key="1">
    <citation type="submission" date="2023-10" db="EMBL/GenBank/DDBJ databases">
        <authorList>
            <person name="Domelevo Entfellner J.-B."/>
        </authorList>
    </citation>
    <scope>NUCLEOTIDE SEQUENCE</scope>
</reference>
<comment type="similarity">
    <text evidence="2 5">Belongs to the glycosyltransferase 8 family.</text>
</comment>
<dbReference type="GO" id="GO:0071555">
    <property type="term" value="P:cell wall organization"/>
    <property type="evidence" value="ECO:0007669"/>
    <property type="project" value="UniProtKB-KW"/>
</dbReference>
<dbReference type="GO" id="GO:0047262">
    <property type="term" value="F:polygalacturonate 4-alpha-galacturonosyltransferase activity"/>
    <property type="evidence" value="ECO:0007669"/>
    <property type="project" value="InterPro"/>
</dbReference>
<evidence type="ECO:0000313" key="6">
    <source>
        <dbReference type="EMBL" id="CAJ1815572.1"/>
    </source>
</evidence>
<dbReference type="Proteomes" id="UP001189624">
    <property type="component" value="Chromosome 1"/>
</dbReference>
<evidence type="ECO:0000256" key="4">
    <source>
        <dbReference type="ARBA" id="ARBA00022679"/>
    </source>
</evidence>
<dbReference type="Pfam" id="PF25557">
    <property type="entry name" value="GAUT_1"/>
    <property type="match status" value="1"/>
</dbReference>
<sequence length="698" mass="80223">MDRQIVHKITPQKPEVQEVDSKTCKTTSSDIEKLNQISFCKHPQWHPTTTEPRDRIFPFLPSSFCASSCPFSSSAHRPFTLFTVARFRVWQSLQDLKPLFSREILDVIVSNTNDVGPLSLESFRKNNLSVSWRVVGSKASDATNQVNEPANNVGQEKQNGKEGRFSVGRAQWTDSPAQLSRRQLIDKRKEKRAAELVKQDDEVIVRLEDSAIEHSKSVDSAVLGKYNIWRKENENENADSTVRLMRDQIIMAKVYLSIAKMNHNHQLYQELESRLKESQRALGEATSDADLNQSDHEKIKTMGQVLSKAKEQLYDCKLVTGKLRAMLQTADERVRGLRKQSTFLSQLAAKTIPDGIHCLSMRLTIDYFLLPLEKRKFPRSENLDNPSLYHYALFSDNVLAASVVVNSTIVNAKDPSKHVFHLVTDKLNFGAMSMWFLLNPPGKATINVENVDEFKWLNSSYCPVLRQLESATMKEYYFKAGHPTTTGASNLKYRNPKYLSMLNHLRFYLPQVYPKLDKILFLDDDIVVQKDLTGLWAVNLHGKVNGAVETCGESFHRFDKYLNFSNPHIAKNFDPNACGWAYGMNMFDLKVWRKKDITGIYHKWQNLNEDRVLWKLGTLPPGLMTFYGLTHPLNKSWHVLGLGYNPSVDRSEIDNAAVVHYNGNMKPWLEIAMTKYRPYWTKYVKYSHPYLQNCKLRE</sequence>
<dbReference type="AlphaFoldDB" id="A0AA86RMI8"/>
<dbReference type="SUPFAM" id="SSF53448">
    <property type="entry name" value="Nucleotide-diphospho-sugar transferases"/>
    <property type="match status" value="1"/>
</dbReference>
<keyword evidence="5" id="KW-0961">Cell wall biogenesis/degradation</keyword>
<dbReference type="EMBL" id="OY731398">
    <property type="protein sequence ID" value="CAJ1815572.1"/>
    <property type="molecule type" value="Genomic_DNA"/>
</dbReference>
<dbReference type="Gene3D" id="3.90.550.10">
    <property type="entry name" value="Spore Coat Polysaccharide Biosynthesis Protein SpsA, Chain A"/>
    <property type="match status" value="1"/>
</dbReference>
<dbReference type="PANTHER" id="PTHR32116">
    <property type="entry name" value="GALACTURONOSYLTRANSFERASE 4-RELATED"/>
    <property type="match status" value="1"/>
</dbReference>
<evidence type="ECO:0000256" key="1">
    <source>
        <dbReference type="ARBA" id="ARBA00004877"/>
    </source>
</evidence>
<evidence type="ECO:0000256" key="3">
    <source>
        <dbReference type="ARBA" id="ARBA00022676"/>
    </source>
</evidence>